<feature type="chain" id="PRO_5047484690" evidence="2">
    <location>
        <begin position="21"/>
        <end position="830"/>
    </location>
</feature>
<evidence type="ECO:0000259" key="3">
    <source>
        <dbReference type="Pfam" id="PF18962"/>
    </source>
</evidence>
<reference evidence="4 5" key="1">
    <citation type="submission" date="2020-07" db="EMBL/GenBank/DDBJ databases">
        <title>Description of Kordia aestuariivivens sp. nov., isolated from a tidal flat.</title>
        <authorList>
            <person name="Park S."/>
            <person name="Yoon J.-H."/>
        </authorList>
    </citation>
    <scope>NUCLEOTIDE SEQUENCE [LARGE SCALE GENOMIC DNA]</scope>
    <source>
        <strain evidence="4 5">YSTF-M3</strain>
    </source>
</reference>
<feature type="signal peptide" evidence="2">
    <location>
        <begin position="1"/>
        <end position="20"/>
    </location>
</feature>
<comment type="caution">
    <text evidence="4">The sequence shown here is derived from an EMBL/GenBank/DDBJ whole genome shotgun (WGS) entry which is preliminary data.</text>
</comment>
<evidence type="ECO:0000256" key="2">
    <source>
        <dbReference type="SAM" id="SignalP"/>
    </source>
</evidence>
<evidence type="ECO:0000313" key="4">
    <source>
        <dbReference type="EMBL" id="MBC8754839.1"/>
    </source>
</evidence>
<keyword evidence="5" id="KW-1185">Reference proteome</keyword>
<gene>
    <name evidence="4" type="ORF">H2O64_09170</name>
</gene>
<keyword evidence="1 2" id="KW-0732">Signal</keyword>
<protein>
    <submittedName>
        <fullName evidence="4">T9SS type A sorting domain-containing protein</fullName>
    </submittedName>
</protein>
<feature type="domain" description="Secretion system C-terminal sorting" evidence="3">
    <location>
        <begin position="756"/>
        <end position="828"/>
    </location>
</feature>
<sequence length="830" mass="84959">MKKLVLLFIINCCFQMSASAQCGQTGIDSGVCYTNNGLHAIAVNIGSDSPTDLITVNFTAGSIEPIFDFIVVYSGPLGSGTGGTEIYNASQDSGSFAGLSFTATAPGEYLSIYVNADGSINCADSGGISAVYNTSCFAQCNQTGVDSGVCYNSTDGLQAIVVNLGTGNPTDVITVDFTAGSIEACCDEIVVYSGPLGSGTGGTEIYNASQGSGSFAGLSFTAAAPGEYLSIYVNANGSIDCSSSGNISPVYNTSCSVQCNQTGIDSGVCYNSTDGMQAIVVNIGADNPTDVITVDFTAGSIEACCDEIVVYSGIFGSGTAGTEIYNASQSSGSFAGLSFTSALGEYLSIYVNADSSADCTTEGNISPVYNISCITPSIGCGLTGVDSGVCYNSTDGMQAIVVNVGTGSLFDLITVDFTAGSIAPDFDEIVVYSGALGSGTGGTEIYNATQASSGTFAGLSFTAAAPDEYLSIYVNANGSGDCSTRGNISPVYNTSCITLPIGCNQTGADSGVCYNSTDGLQAIAVNIGTGNPFDLITVDFTAGSITPYYDEIVVYSGTFGSGTAGTEIYNAIHTSSTFAGLSFTAAAPGEYLSIYVNANGIIDCTTEGSVSPVFNTSCTTIPVIECSQTGIDSGVCYTNNGLQAIAVIGTGNPFDLITVDFIAGSIEPIFDFIVVYSGPLGSGTGGTEIYNASQISGTFAGLSFTAAASGEYLSIYVNANGFADCSSSGNISPVYNTSCPTLGIDAVRFDTSSLTIYPNPTSNFVTLKNPENIKLKNISIHDLTGRLIKTLDTTNVTNNVQIDLSDLSSNIYFLSAETEKSKTTFKVIKE</sequence>
<dbReference type="RefSeq" id="WP_187561894.1">
    <property type="nucleotide sequence ID" value="NZ_JACGWS010000005.1"/>
</dbReference>
<dbReference type="NCBIfam" id="TIGR04183">
    <property type="entry name" value="Por_Secre_tail"/>
    <property type="match status" value="1"/>
</dbReference>
<dbReference type="InterPro" id="IPR026444">
    <property type="entry name" value="Secre_tail"/>
</dbReference>
<proteinExistence type="predicted"/>
<name>A0ABR7Q8F0_9FLAO</name>
<evidence type="ECO:0000313" key="5">
    <source>
        <dbReference type="Proteomes" id="UP000619238"/>
    </source>
</evidence>
<dbReference type="EMBL" id="JACGWS010000005">
    <property type="protein sequence ID" value="MBC8754839.1"/>
    <property type="molecule type" value="Genomic_DNA"/>
</dbReference>
<evidence type="ECO:0000256" key="1">
    <source>
        <dbReference type="ARBA" id="ARBA00022729"/>
    </source>
</evidence>
<dbReference type="Pfam" id="PF18962">
    <property type="entry name" value="Por_Secre_tail"/>
    <property type="match status" value="1"/>
</dbReference>
<dbReference type="Proteomes" id="UP000619238">
    <property type="component" value="Unassembled WGS sequence"/>
</dbReference>
<accession>A0ABR7Q8F0</accession>
<organism evidence="4 5">
    <name type="scientific">Kordia aestuariivivens</name>
    <dbReference type="NCBI Taxonomy" id="2759037"/>
    <lineage>
        <taxon>Bacteria</taxon>
        <taxon>Pseudomonadati</taxon>
        <taxon>Bacteroidota</taxon>
        <taxon>Flavobacteriia</taxon>
        <taxon>Flavobacteriales</taxon>
        <taxon>Flavobacteriaceae</taxon>
        <taxon>Kordia</taxon>
    </lineage>
</organism>